<comment type="caution">
    <text evidence="3">The sequence shown here is derived from an EMBL/GenBank/DDBJ whole genome shotgun (WGS) entry which is preliminary data.</text>
</comment>
<evidence type="ECO:0000256" key="1">
    <source>
        <dbReference type="SAM" id="MobiDB-lite"/>
    </source>
</evidence>
<feature type="compositionally biased region" description="Pro residues" evidence="1">
    <location>
        <begin position="45"/>
        <end position="55"/>
    </location>
</feature>
<dbReference type="RefSeq" id="WP_285667506.1">
    <property type="nucleotide sequence ID" value="NZ_BSTX01000008.1"/>
</dbReference>
<proteinExistence type="predicted"/>
<name>A0A9W6WDT6_9ACTN</name>
<gene>
    <name evidence="3" type="ORF">Afil01_67430</name>
</gene>
<keyword evidence="4" id="KW-1185">Reference proteome</keyword>
<feature type="domain" description="DUF3152" evidence="2">
    <location>
        <begin position="56"/>
        <end position="220"/>
    </location>
</feature>
<dbReference type="Proteomes" id="UP001165079">
    <property type="component" value="Unassembled WGS sequence"/>
</dbReference>
<feature type="region of interest" description="Disordered" evidence="1">
    <location>
        <begin position="25"/>
        <end position="74"/>
    </location>
</feature>
<dbReference type="Pfam" id="PF11350">
    <property type="entry name" value="DUF3152"/>
    <property type="match status" value="1"/>
</dbReference>
<dbReference type="InterPro" id="IPR022603">
    <property type="entry name" value="DUF3152"/>
</dbReference>
<evidence type="ECO:0000259" key="2">
    <source>
        <dbReference type="Pfam" id="PF11350"/>
    </source>
</evidence>
<dbReference type="AlphaFoldDB" id="A0A9W6WDT6"/>
<evidence type="ECO:0000313" key="4">
    <source>
        <dbReference type="Proteomes" id="UP001165079"/>
    </source>
</evidence>
<dbReference type="EMBL" id="BSTX01000008">
    <property type="protein sequence ID" value="GLZ81936.1"/>
    <property type="molecule type" value="Genomic_DNA"/>
</dbReference>
<accession>A0A9W6WDT6</accession>
<dbReference type="Gene3D" id="3.40.390.10">
    <property type="entry name" value="Collagenase (Catalytic Domain)"/>
    <property type="match status" value="1"/>
</dbReference>
<organism evidence="3 4">
    <name type="scientific">Actinorhabdospora filicis</name>
    <dbReference type="NCBI Taxonomy" id="1785913"/>
    <lineage>
        <taxon>Bacteria</taxon>
        <taxon>Bacillati</taxon>
        <taxon>Actinomycetota</taxon>
        <taxon>Actinomycetes</taxon>
        <taxon>Micromonosporales</taxon>
        <taxon>Micromonosporaceae</taxon>
        <taxon>Actinorhabdospora</taxon>
    </lineage>
</organism>
<evidence type="ECO:0000313" key="3">
    <source>
        <dbReference type="EMBL" id="GLZ81936.1"/>
    </source>
</evidence>
<protein>
    <recommendedName>
        <fullName evidence="2">DUF3152 domain-containing protein</fullName>
    </recommendedName>
</protein>
<dbReference type="InterPro" id="IPR024079">
    <property type="entry name" value="MetalloPept_cat_dom_sf"/>
</dbReference>
<dbReference type="SUPFAM" id="SSF55486">
    <property type="entry name" value="Metalloproteases ('zincins'), catalytic domain"/>
    <property type="match status" value="1"/>
</dbReference>
<dbReference type="GO" id="GO:0008237">
    <property type="term" value="F:metallopeptidase activity"/>
    <property type="evidence" value="ECO:0007669"/>
    <property type="project" value="InterPro"/>
</dbReference>
<reference evidence="3" key="1">
    <citation type="submission" date="2023-03" db="EMBL/GenBank/DDBJ databases">
        <title>Actinorhabdospora filicis NBRC 111898.</title>
        <authorList>
            <person name="Ichikawa N."/>
            <person name="Sato H."/>
            <person name="Tonouchi N."/>
        </authorList>
    </citation>
    <scope>NUCLEOTIDE SEQUENCE</scope>
    <source>
        <strain evidence="3">NBRC 111898</strain>
    </source>
</reference>
<sequence length="242" mass="25763">MLLAISFVTLIIVTVALFRTGQGEAEPEAAPPAPAPTATASAAQPPAPSPSPSPSPTVVDKGKGTWSYAGGGDRHGDKGTLMRYRVAVEDGIQQDVAPFAETVETAFADERGWSGGGEWRLQRVAKGEAADFTIYLASPKTRAVLCAADDYYTSCRNGDRVVVNLARWIEGVPDYGAPLDVYRLYVVNHESGHALGHGHELCPKKGELAPVMQQQTLGLHGCTANAWPYPNGRYHSGPSGEY</sequence>